<dbReference type="SMART" id="SM00028">
    <property type="entry name" value="TPR"/>
    <property type="match status" value="2"/>
</dbReference>
<dbReference type="EMBL" id="JAUYVH010000003">
    <property type="protein sequence ID" value="MDQ9170404.1"/>
    <property type="molecule type" value="Genomic_DNA"/>
</dbReference>
<dbReference type="RefSeq" id="WP_338436325.1">
    <property type="nucleotide sequence ID" value="NZ_JAUYVH010000003.1"/>
</dbReference>
<organism evidence="2 3">
    <name type="scientific">Keguizhuia sedimenti</name>
    <dbReference type="NCBI Taxonomy" id="3064264"/>
    <lineage>
        <taxon>Bacteria</taxon>
        <taxon>Pseudomonadati</taxon>
        <taxon>Pseudomonadota</taxon>
        <taxon>Betaproteobacteria</taxon>
        <taxon>Burkholderiales</taxon>
        <taxon>Oxalobacteraceae</taxon>
        <taxon>Keguizhuia</taxon>
    </lineage>
</organism>
<dbReference type="PROSITE" id="PS50005">
    <property type="entry name" value="TPR"/>
    <property type="match status" value="2"/>
</dbReference>
<dbReference type="Gene3D" id="1.25.40.10">
    <property type="entry name" value="Tetratricopeptide repeat domain"/>
    <property type="match status" value="2"/>
</dbReference>
<dbReference type="InterPro" id="IPR011990">
    <property type="entry name" value="TPR-like_helical_dom_sf"/>
</dbReference>
<dbReference type="PANTHER" id="PTHR45588:SF1">
    <property type="entry name" value="WW DOMAIN-CONTAINING PROTEIN"/>
    <property type="match status" value="1"/>
</dbReference>
<dbReference type="SUPFAM" id="SSF48452">
    <property type="entry name" value="TPR-like"/>
    <property type="match status" value="1"/>
</dbReference>
<evidence type="ECO:0000313" key="3">
    <source>
        <dbReference type="Proteomes" id="UP001225596"/>
    </source>
</evidence>
<gene>
    <name evidence="2" type="ORF">Q8A64_08260</name>
</gene>
<dbReference type="Pfam" id="PF14559">
    <property type="entry name" value="TPR_19"/>
    <property type="match status" value="1"/>
</dbReference>
<reference evidence="2 3" key="1">
    <citation type="submission" date="2023-08" db="EMBL/GenBank/DDBJ databases">
        <title>Oxalobacteraceae gen .nov., isolated from river sludge outside the plant.</title>
        <authorList>
            <person name="Zhao S.Y."/>
        </authorList>
    </citation>
    <scope>NUCLEOTIDE SEQUENCE [LARGE SCALE GENOMIC DNA]</scope>
    <source>
        <strain evidence="2 3">R-40</strain>
    </source>
</reference>
<dbReference type="PANTHER" id="PTHR45588">
    <property type="entry name" value="TPR DOMAIN-CONTAINING PROTEIN"/>
    <property type="match status" value="1"/>
</dbReference>
<keyword evidence="3" id="KW-1185">Reference proteome</keyword>
<keyword evidence="1" id="KW-0802">TPR repeat</keyword>
<feature type="repeat" description="TPR" evidence="1">
    <location>
        <begin position="525"/>
        <end position="558"/>
    </location>
</feature>
<accession>A0ABU1BQP0</accession>
<evidence type="ECO:0000313" key="2">
    <source>
        <dbReference type="EMBL" id="MDQ9170404.1"/>
    </source>
</evidence>
<proteinExistence type="predicted"/>
<feature type="repeat" description="TPR" evidence="1">
    <location>
        <begin position="105"/>
        <end position="138"/>
    </location>
</feature>
<dbReference type="Proteomes" id="UP001225596">
    <property type="component" value="Unassembled WGS sequence"/>
</dbReference>
<name>A0ABU1BQP0_9BURK</name>
<comment type="caution">
    <text evidence="2">The sequence shown here is derived from an EMBL/GenBank/DDBJ whole genome shotgun (WGS) entry which is preliminary data.</text>
</comment>
<protein>
    <submittedName>
        <fullName evidence="2">Tetratricopeptide repeat protein</fullName>
    </submittedName>
</protein>
<dbReference type="InterPro" id="IPR019734">
    <property type="entry name" value="TPR_rpt"/>
</dbReference>
<sequence>MLKLTILTAGPVLAAAVLGSAYGESAPDRASQDARDMLGIGNAVCKSRPDSPSKPSVALLLAKNELTPYGQLPGEEARKKAADQPPLWSDLGSLSYKITTGKPAAQQYFDQGLRFAYAFNHEEAARAFRMAQRLDPSCAMCYWGEALVLGPNINMPMVAEAIAPAVNASNKAKSLMKTASTREQALIRALAARYSEDPNIERAALDKAYADAMGKLARRYPNDQEIGVLYAEALMNLSPWDYWGAGGAKPKGRTKELVATLERVLKANPEHPGAIHYYIHTVEASTNPKRAEPYAEKLAALMPGAGHIVHMPAHIYFRVGRYKDSLATNQKAVAVDEAYIAQQKPQGIYPLAYYPHNVHFVLVSAQMAGDGKSVVDAATKLSGLVTDEAASEFPIAQPVRVAPYFAHAQFSEPDTILAMPAPAKNLPYVGGLWHYARGIAFAAKGDGKQASEEAAAIQTLVDGGDFSQLTAAGIPAREVLQIAYSVVSGRIAQSSGDLSSATRHFKNAVAVEDKLAYMEPSYWYYPVRQSLGAVLFQQGDLDGAEQAFRSSLVRVPNNSWALYGLSEVYKKRGDAKRAAATDELLAKAWAGDRSQLSMQKL</sequence>
<evidence type="ECO:0000256" key="1">
    <source>
        <dbReference type="PROSITE-ProRule" id="PRU00339"/>
    </source>
</evidence>